<name>A0A5N6S0U7_9BIFI</name>
<dbReference type="EMBL" id="QDAG01000002">
    <property type="protein sequence ID" value="KAE8129672.1"/>
    <property type="molecule type" value="Genomic_DNA"/>
</dbReference>
<keyword evidence="3" id="KW-1185">Reference proteome</keyword>
<feature type="region of interest" description="Disordered" evidence="1">
    <location>
        <begin position="1"/>
        <end position="30"/>
    </location>
</feature>
<reference evidence="2 3" key="1">
    <citation type="submission" date="2018-04" db="EMBL/GenBank/DDBJ databases">
        <authorList>
            <person name="Eckel V.P."/>
            <person name="Vogel R.F."/>
        </authorList>
    </citation>
    <scope>NUCLEOTIDE SEQUENCE [LARGE SCALE GENOMIC DNA]</scope>
    <source>
        <strain evidence="3">TMW 2.1764</strain>
    </source>
</reference>
<organism evidence="2 3">
    <name type="scientific">Bifidobacterium tibiigranuli</name>
    <dbReference type="NCBI Taxonomy" id="2172043"/>
    <lineage>
        <taxon>Bacteria</taxon>
        <taxon>Bacillati</taxon>
        <taxon>Actinomycetota</taxon>
        <taxon>Actinomycetes</taxon>
        <taxon>Bifidobacteriales</taxon>
        <taxon>Bifidobacteriaceae</taxon>
        <taxon>Bifidobacterium</taxon>
    </lineage>
</organism>
<dbReference type="OrthoDB" id="3240269at2"/>
<gene>
    <name evidence="2" type="ORF">DDE84_02425</name>
</gene>
<evidence type="ECO:0000256" key="1">
    <source>
        <dbReference type="SAM" id="MobiDB-lite"/>
    </source>
</evidence>
<evidence type="ECO:0008006" key="4">
    <source>
        <dbReference type="Google" id="ProtNLM"/>
    </source>
</evidence>
<protein>
    <recommendedName>
        <fullName evidence="4">Holin</fullName>
    </recommendedName>
</protein>
<dbReference type="AlphaFoldDB" id="A0A5N6S0U7"/>
<dbReference type="Pfam" id="PF16945">
    <property type="entry name" value="Phage_r1t_holin"/>
    <property type="match status" value="1"/>
</dbReference>
<dbReference type="InterPro" id="IPR020109">
    <property type="entry name" value="Holin_r1t"/>
</dbReference>
<accession>A0A5N6S0U7</accession>
<dbReference type="GeneID" id="78126548"/>
<proteinExistence type="predicted"/>
<evidence type="ECO:0000313" key="2">
    <source>
        <dbReference type="EMBL" id="KAE8129672.1"/>
    </source>
</evidence>
<dbReference type="Proteomes" id="UP000325415">
    <property type="component" value="Unassembled WGS sequence"/>
</dbReference>
<comment type="caution">
    <text evidence="2">The sequence shown here is derived from an EMBL/GenBank/DDBJ whole genome shotgun (WGS) entry which is preliminary data.</text>
</comment>
<feature type="compositionally biased region" description="Polar residues" evidence="1">
    <location>
        <begin position="10"/>
        <end position="22"/>
    </location>
</feature>
<sequence length="105" mass="10835">MTEETKPDAQDQSEYNTDNASASAAEDKTTRKLADWVKAAGIRALKTAAQSAIAIIPVSAVTIGGVDWIMVAGAAALAGVLSLFNSITGIPEVSDGDSIRQITSK</sequence>
<dbReference type="RefSeq" id="WP_152580154.1">
    <property type="nucleotide sequence ID" value="NZ_QDAG01000002.1"/>
</dbReference>
<evidence type="ECO:0000313" key="3">
    <source>
        <dbReference type="Proteomes" id="UP000325415"/>
    </source>
</evidence>